<reference evidence="3" key="2">
    <citation type="submission" date="2020-09" db="EMBL/GenBank/DDBJ databases">
        <authorList>
            <person name="Sun Q."/>
            <person name="Sedlacek I."/>
        </authorList>
    </citation>
    <scope>NUCLEOTIDE SEQUENCE</scope>
    <source>
        <strain evidence="3">CCM 8711</strain>
    </source>
</reference>
<evidence type="ECO:0000313" key="4">
    <source>
        <dbReference type="Proteomes" id="UP000662074"/>
    </source>
</evidence>
<proteinExistence type="predicted"/>
<keyword evidence="4" id="KW-1185">Reference proteome</keyword>
<organism evidence="3 4">
    <name type="scientific">Mucilaginibacter galii</name>
    <dbReference type="NCBI Taxonomy" id="2005073"/>
    <lineage>
        <taxon>Bacteria</taxon>
        <taxon>Pseudomonadati</taxon>
        <taxon>Bacteroidota</taxon>
        <taxon>Sphingobacteriia</taxon>
        <taxon>Sphingobacteriales</taxon>
        <taxon>Sphingobacteriaceae</taxon>
        <taxon>Mucilaginibacter</taxon>
    </lineage>
</organism>
<reference evidence="3" key="1">
    <citation type="journal article" date="2014" name="Int. J. Syst. Evol. Microbiol.">
        <title>Complete genome sequence of Corynebacterium casei LMG S-19264T (=DSM 44701T), isolated from a smear-ripened cheese.</title>
        <authorList>
            <consortium name="US DOE Joint Genome Institute (JGI-PGF)"/>
            <person name="Walter F."/>
            <person name="Albersmeier A."/>
            <person name="Kalinowski J."/>
            <person name="Ruckert C."/>
        </authorList>
    </citation>
    <scope>NUCLEOTIDE SEQUENCE</scope>
    <source>
        <strain evidence="3">CCM 8711</strain>
    </source>
</reference>
<dbReference type="Pfam" id="PF13448">
    <property type="entry name" value="DUF4114"/>
    <property type="match status" value="1"/>
</dbReference>
<dbReference type="AlphaFoldDB" id="A0A917JEL0"/>
<dbReference type="InterPro" id="IPR031025">
    <property type="entry name" value="LruC_dom"/>
</dbReference>
<evidence type="ECO:0000313" key="3">
    <source>
        <dbReference type="EMBL" id="GGI52304.1"/>
    </source>
</evidence>
<comment type="caution">
    <text evidence="3">The sequence shown here is derived from an EMBL/GenBank/DDBJ whole genome shotgun (WGS) entry which is preliminary data.</text>
</comment>
<feature type="domain" description="DUF4114" evidence="1">
    <location>
        <begin position="311"/>
        <end position="390"/>
    </location>
</feature>
<evidence type="ECO:0000259" key="2">
    <source>
        <dbReference type="Pfam" id="PF16130"/>
    </source>
</evidence>
<sequence>MVGVVIVSACKKEVLTQDTPVPEEVAKVIDVPAAPFVPGFNYNTTRDVQLNIVLRANNDAPLAGVVVSVYLPNAAGEAVFKGVTDKNGMLKGKLTLAGSIDQVVIDPAYIGLMRNALASISTSNTVNAIIGGVNGYGGDVVAESVVPQSVASSSHQTNALLATSYAYPTGYTASNSFVNTATYPKALGRPVYLDATSDVLDASLLSYINASLPENQPLTTTHPAYFASTAASTLTVTAKTDVYVTFVSEGASNMNTLAYYTYPTNDPPLVGESLLPVLGGIGNITYVFPNASAVGSAGGLKTGDRVKIGNFSAGTSIGFVLIQNGWNGSGVTTSGKTKFYSGDNMNASKKKQAVLLYDDVHKKFISSFEDIDRSLTTTDNDFNDLVFYTTSSVADAISTTNVATIDRGGDTDGDGVQDAQDMFPNDGTRAFVTYYPSATATGTIAFEDHWPSMGDYDMNDLVVSYKYAYEVNAQNQVVNLKAYYTVLAAGTGYKHGFGVELPVPASVIKSVTGQSFMSNYITMAANGVEAGQAKAVIIPFDNYAAMMPGAGSATLINTMNTQSKMASQTASLTIAFNSPVTMASLAVSSFNPFLIANLERGREVHLMGYKPTNKADIKLFDTADDATVPARNKYYVSVENKPFALIFNSSFSYPTEKTSIDKAYKQYNTWAFSNGGTYADWYSNIASSYRNPIYIYNK</sequence>
<name>A0A917JEL0_9SPHI</name>
<evidence type="ECO:0000259" key="1">
    <source>
        <dbReference type="Pfam" id="PF13448"/>
    </source>
</evidence>
<protein>
    <submittedName>
        <fullName evidence="3">LruC domain-containing protein</fullName>
    </submittedName>
</protein>
<dbReference type="Proteomes" id="UP000662074">
    <property type="component" value="Unassembled WGS sequence"/>
</dbReference>
<dbReference type="Pfam" id="PF16130">
    <property type="entry name" value="DUF4842"/>
    <property type="match status" value="1"/>
</dbReference>
<dbReference type="EMBL" id="BMDO01000012">
    <property type="protein sequence ID" value="GGI52304.1"/>
    <property type="molecule type" value="Genomic_DNA"/>
</dbReference>
<dbReference type="NCBIfam" id="TIGR04456">
    <property type="entry name" value="LruC_dom"/>
    <property type="match status" value="1"/>
</dbReference>
<dbReference type="InterPro" id="IPR032295">
    <property type="entry name" value="DUF4842"/>
</dbReference>
<dbReference type="InterPro" id="IPR025193">
    <property type="entry name" value="DUF4114"/>
</dbReference>
<gene>
    <name evidence="3" type="ORF">GCM10011425_35160</name>
</gene>
<accession>A0A917JEL0</accession>
<feature type="domain" description="DUF4842" evidence="2">
    <location>
        <begin position="475"/>
        <end position="682"/>
    </location>
</feature>